<evidence type="ECO:0000256" key="2">
    <source>
        <dbReference type="ARBA" id="ARBA00005300"/>
    </source>
</evidence>
<keyword evidence="6" id="KW-0255">Endonuclease</keyword>
<dbReference type="EC" id="3.1.26.4" evidence="3"/>
<dbReference type="EMBL" id="JAGTJR010000025">
    <property type="protein sequence ID" value="KAH7042652.1"/>
    <property type="molecule type" value="Genomic_DNA"/>
</dbReference>
<proteinExistence type="inferred from homology"/>
<evidence type="ECO:0000256" key="4">
    <source>
        <dbReference type="ARBA" id="ARBA00022722"/>
    </source>
</evidence>
<evidence type="ECO:0000313" key="10">
    <source>
        <dbReference type="Proteomes" id="UP000774617"/>
    </source>
</evidence>
<name>A0ABQ8G4Y9_9PEZI</name>
<dbReference type="CDD" id="cd13934">
    <property type="entry name" value="RNase_H_Dikarya_like"/>
    <property type="match status" value="1"/>
</dbReference>
<dbReference type="SUPFAM" id="SSF53098">
    <property type="entry name" value="Ribonuclease H-like"/>
    <property type="match status" value="1"/>
</dbReference>
<dbReference type="InterPro" id="IPR012337">
    <property type="entry name" value="RNaseH-like_sf"/>
</dbReference>
<keyword evidence="5" id="KW-0479">Metal-binding</keyword>
<keyword evidence="4" id="KW-0540">Nuclease</keyword>
<evidence type="ECO:0000256" key="7">
    <source>
        <dbReference type="ARBA" id="ARBA00022801"/>
    </source>
</evidence>
<dbReference type="Gene3D" id="3.30.420.10">
    <property type="entry name" value="Ribonuclease H-like superfamily/Ribonuclease H"/>
    <property type="match status" value="1"/>
</dbReference>
<dbReference type="InterPro" id="IPR036397">
    <property type="entry name" value="RNaseH_sf"/>
</dbReference>
<dbReference type="Proteomes" id="UP000774617">
    <property type="component" value="Unassembled WGS sequence"/>
</dbReference>
<dbReference type="PANTHER" id="PTHR10642">
    <property type="entry name" value="RIBONUCLEASE H1"/>
    <property type="match status" value="1"/>
</dbReference>
<evidence type="ECO:0000313" key="9">
    <source>
        <dbReference type="EMBL" id="KAH7042652.1"/>
    </source>
</evidence>
<comment type="caution">
    <text evidence="9">The sequence shown here is derived from an EMBL/GenBank/DDBJ whole genome shotgun (WGS) entry which is preliminary data.</text>
</comment>
<reference evidence="9 10" key="1">
    <citation type="journal article" date="2021" name="Nat. Commun.">
        <title>Genetic determinants of endophytism in the Arabidopsis root mycobiome.</title>
        <authorList>
            <person name="Mesny F."/>
            <person name="Miyauchi S."/>
            <person name="Thiergart T."/>
            <person name="Pickel B."/>
            <person name="Atanasova L."/>
            <person name="Karlsson M."/>
            <person name="Huettel B."/>
            <person name="Barry K.W."/>
            <person name="Haridas S."/>
            <person name="Chen C."/>
            <person name="Bauer D."/>
            <person name="Andreopoulos W."/>
            <person name="Pangilinan J."/>
            <person name="LaButti K."/>
            <person name="Riley R."/>
            <person name="Lipzen A."/>
            <person name="Clum A."/>
            <person name="Drula E."/>
            <person name="Henrissat B."/>
            <person name="Kohler A."/>
            <person name="Grigoriev I.V."/>
            <person name="Martin F.M."/>
            <person name="Hacquard S."/>
        </authorList>
    </citation>
    <scope>NUCLEOTIDE SEQUENCE [LARGE SCALE GENOMIC DNA]</scope>
    <source>
        <strain evidence="9 10">MPI-SDFR-AT-0080</strain>
    </source>
</reference>
<gene>
    <name evidence="9" type="ORF">B0J12DRAFT_204316</name>
</gene>
<evidence type="ECO:0000259" key="8">
    <source>
        <dbReference type="PROSITE" id="PS50879"/>
    </source>
</evidence>
<protein>
    <recommendedName>
        <fullName evidence="3">ribonuclease H</fullName>
        <ecNumber evidence="3">3.1.26.4</ecNumber>
    </recommendedName>
</protein>
<evidence type="ECO:0000256" key="6">
    <source>
        <dbReference type="ARBA" id="ARBA00022759"/>
    </source>
</evidence>
<comment type="catalytic activity">
    <reaction evidence="1">
        <text>Endonucleolytic cleavage to 5'-phosphomonoester.</text>
        <dbReference type="EC" id="3.1.26.4"/>
    </reaction>
</comment>
<feature type="domain" description="RNase H type-1" evidence="8">
    <location>
        <begin position="80"/>
        <end position="243"/>
    </location>
</feature>
<dbReference type="PANTHER" id="PTHR10642:SF26">
    <property type="entry name" value="RIBONUCLEASE H1"/>
    <property type="match status" value="1"/>
</dbReference>
<sequence length="272" mass="30149">MMEPSHVLETGLSTRCSGCCSHAYDEARSQPNRMFKLPSSTSTPAGYAKWMSSQPKGQPYYNAPCADFHSDCACAEPHRIANSIIVSADGACRRNGHSRAQASIGVFFKVGSPYNEAHVLPEANPTNQRAELFAAITALRAVGALIYGGDLPEDMEELGNLRLLVLKTDSEYVVKGMTEWIHKWKLNGWQNAKGLPVVNQELFKRLNGFVAALDQHNGVEVRFLHVPRELNKGADELANRVLDDWEGLATERRFTLKNSRVARDCHCSTLSF</sequence>
<evidence type="ECO:0000256" key="3">
    <source>
        <dbReference type="ARBA" id="ARBA00012180"/>
    </source>
</evidence>
<organism evidence="9 10">
    <name type="scientific">Macrophomina phaseolina</name>
    <dbReference type="NCBI Taxonomy" id="35725"/>
    <lineage>
        <taxon>Eukaryota</taxon>
        <taxon>Fungi</taxon>
        <taxon>Dikarya</taxon>
        <taxon>Ascomycota</taxon>
        <taxon>Pezizomycotina</taxon>
        <taxon>Dothideomycetes</taxon>
        <taxon>Dothideomycetes incertae sedis</taxon>
        <taxon>Botryosphaeriales</taxon>
        <taxon>Botryosphaeriaceae</taxon>
        <taxon>Macrophomina</taxon>
    </lineage>
</organism>
<dbReference type="InterPro" id="IPR050092">
    <property type="entry name" value="RNase_H"/>
</dbReference>
<comment type="similarity">
    <text evidence="2">Belongs to the RNase H family.</text>
</comment>
<dbReference type="InterPro" id="IPR002156">
    <property type="entry name" value="RNaseH_domain"/>
</dbReference>
<keyword evidence="10" id="KW-1185">Reference proteome</keyword>
<dbReference type="Pfam" id="PF00075">
    <property type="entry name" value="RNase_H"/>
    <property type="match status" value="1"/>
</dbReference>
<evidence type="ECO:0000256" key="5">
    <source>
        <dbReference type="ARBA" id="ARBA00022723"/>
    </source>
</evidence>
<dbReference type="PROSITE" id="PS50879">
    <property type="entry name" value="RNASE_H_1"/>
    <property type="match status" value="1"/>
</dbReference>
<keyword evidence="7" id="KW-0378">Hydrolase</keyword>
<accession>A0ABQ8G4Y9</accession>
<evidence type="ECO:0000256" key="1">
    <source>
        <dbReference type="ARBA" id="ARBA00000077"/>
    </source>
</evidence>